<dbReference type="InterPro" id="IPR039903">
    <property type="entry name" value="Zswim2"/>
</dbReference>
<evidence type="ECO:0000256" key="2">
    <source>
        <dbReference type="SAM" id="MobiDB-lite"/>
    </source>
</evidence>
<reference evidence="5 6" key="1">
    <citation type="submission" date="2017-10" db="EMBL/GenBank/DDBJ databases">
        <title>Comparative genomics in systemic dimorphic fungi from Ajellomycetaceae.</title>
        <authorList>
            <person name="Munoz J.F."/>
            <person name="Mcewen J.G."/>
            <person name="Clay O.K."/>
            <person name="Cuomo C.A."/>
        </authorList>
    </citation>
    <scope>NUCLEOTIDE SEQUENCE [LARGE SCALE GENOMIC DNA]</scope>
    <source>
        <strain evidence="5 6">UAMH4076</strain>
    </source>
</reference>
<dbReference type="CDD" id="cd16494">
    <property type="entry name" value="RING-CH-C4HC3_ZSWM2"/>
    <property type="match status" value="1"/>
</dbReference>
<feature type="domain" description="SWIM-type" evidence="4">
    <location>
        <begin position="147"/>
        <end position="179"/>
    </location>
</feature>
<feature type="region of interest" description="Disordered" evidence="2">
    <location>
        <begin position="1"/>
        <end position="103"/>
    </location>
</feature>
<dbReference type="AlphaFoldDB" id="A0A2B7ZF61"/>
<dbReference type="PANTHER" id="PTHR21540">
    <property type="entry name" value="RING FINGER AND SWIM DOMAIN-CONTAINING PROTEIN 2"/>
    <property type="match status" value="1"/>
</dbReference>
<proteinExistence type="predicted"/>
<gene>
    <name evidence="5" type="ORF">GX50_04590</name>
</gene>
<dbReference type="Pfam" id="PF04434">
    <property type="entry name" value="SWIM"/>
    <property type="match status" value="1"/>
</dbReference>
<dbReference type="Gene3D" id="3.30.40.10">
    <property type="entry name" value="Zinc/RING finger domain, C3HC4 (zinc finger)"/>
    <property type="match status" value="1"/>
</dbReference>
<protein>
    <submittedName>
        <fullName evidence="5">Uncharacterized protein</fullName>
    </submittedName>
</protein>
<keyword evidence="1" id="KW-0863">Zinc-finger</keyword>
<comment type="caution">
    <text evidence="5">The sequence shown here is derived from an EMBL/GenBank/DDBJ whole genome shotgun (WGS) entry which is preliminary data.</text>
</comment>
<name>A0A2B7ZF61_9EURO</name>
<dbReference type="SUPFAM" id="SSF57850">
    <property type="entry name" value="RING/U-box"/>
    <property type="match status" value="1"/>
</dbReference>
<evidence type="ECO:0000313" key="5">
    <source>
        <dbReference type="EMBL" id="PGH32616.1"/>
    </source>
</evidence>
<evidence type="ECO:0000313" key="6">
    <source>
        <dbReference type="Proteomes" id="UP000226031"/>
    </source>
</evidence>
<feature type="domain" description="RING-type" evidence="3">
    <location>
        <begin position="227"/>
        <end position="275"/>
    </location>
</feature>
<dbReference type="GO" id="GO:0061630">
    <property type="term" value="F:ubiquitin protein ligase activity"/>
    <property type="evidence" value="ECO:0007669"/>
    <property type="project" value="InterPro"/>
</dbReference>
<accession>A0A2B7ZF61</accession>
<keyword evidence="1" id="KW-0479">Metal-binding</keyword>
<organism evidence="5 6">
    <name type="scientific">[Emmonsia] crescens</name>
    <dbReference type="NCBI Taxonomy" id="73230"/>
    <lineage>
        <taxon>Eukaryota</taxon>
        <taxon>Fungi</taxon>
        <taxon>Dikarya</taxon>
        <taxon>Ascomycota</taxon>
        <taxon>Pezizomycotina</taxon>
        <taxon>Eurotiomycetes</taxon>
        <taxon>Eurotiomycetidae</taxon>
        <taxon>Onygenales</taxon>
        <taxon>Ajellomycetaceae</taxon>
        <taxon>Emergomyces</taxon>
    </lineage>
</organism>
<dbReference type="EMBL" id="PDND01000087">
    <property type="protein sequence ID" value="PGH32616.1"/>
    <property type="molecule type" value="Genomic_DNA"/>
</dbReference>
<evidence type="ECO:0000259" key="3">
    <source>
        <dbReference type="PROSITE" id="PS50089"/>
    </source>
</evidence>
<dbReference type="InterPro" id="IPR001841">
    <property type="entry name" value="Znf_RING"/>
</dbReference>
<evidence type="ECO:0000256" key="1">
    <source>
        <dbReference type="PROSITE-ProRule" id="PRU00175"/>
    </source>
</evidence>
<dbReference type="PANTHER" id="PTHR21540:SF0">
    <property type="entry name" value="PHD FAMILY PROTEIN"/>
    <property type="match status" value="1"/>
</dbReference>
<evidence type="ECO:0000259" key="4">
    <source>
        <dbReference type="PROSITE" id="PS50966"/>
    </source>
</evidence>
<dbReference type="Proteomes" id="UP000226031">
    <property type="component" value="Unassembled WGS sequence"/>
</dbReference>
<dbReference type="Pfam" id="PF13639">
    <property type="entry name" value="zf-RING_2"/>
    <property type="match status" value="1"/>
</dbReference>
<feature type="compositionally biased region" description="Polar residues" evidence="2">
    <location>
        <begin position="66"/>
        <end position="75"/>
    </location>
</feature>
<feature type="compositionally biased region" description="Low complexity" evidence="2">
    <location>
        <begin position="29"/>
        <end position="45"/>
    </location>
</feature>
<keyword evidence="6" id="KW-1185">Reference proteome</keyword>
<dbReference type="PROSITE" id="PS50089">
    <property type="entry name" value="ZF_RING_2"/>
    <property type="match status" value="1"/>
</dbReference>
<dbReference type="InterPro" id="IPR013083">
    <property type="entry name" value="Znf_RING/FYVE/PHD"/>
</dbReference>
<dbReference type="InterPro" id="IPR007527">
    <property type="entry name" value="Znf_SWIM"/>
</dbReference>
<keyword evidence="1" id="KW-0862">Zinc</keyword>
<dbReference type="GO" id="GO:0008270">
    <property type="term" value="F:zinc ion binding"/>
    <property type="evidence" value="ECO:0007669"/>
    <property type="project" value="UniProtKB-KW"/>
</dbReference>
<dbReference type="PROSITE" id="PS50966">
    <property type="entry name" value="ZF_SWIM"/>
    <property type="match status" value="1"/>
</dbReference>
<sequence length="335" mass="37402">MASDLGNLPLPQGPSTPRRSGRKRAFKESQNNTYAAAATTPSSANRRQVRAAIASGNTPVIDLTRGASSPVAQPTSRKRTKTAAGSPSIAKEERRRRVFRKHPPQSYLQKLDRARTQRLFVVDRKREGTEEVPMERVQIVGTTGNLYEVVIGPEPWCTCPDSEKGNQCKHIIYVLHNVLKVSGYLEYQLAFLSSELREIFANAPINPKANASTENESGKRKPIEGDCPICFMEFEPATEEIVWCKAACGNNIHKTCFERWAATQQNNGVRCVICRSAWEVDAPLQELLVKGRVNDEGYINVADQFGLSGERGMDFILFYHFHEDSAISLAQYSVR</sequence>
<dbReference type="STRING" id="73230.A0A2B7ZF61"/>